<gene>
    <name evidence="1" type="ORF">TorRG33x02_180870</name>
</gene>
<protein>
    <submittedName>
        <fullName evidence="1">Uncharacterized protein</fullName>
    </submittedName>
</protein>
<keyword evidence="2" id="KW-1185">Reference proteome</keyword>
<name>A0A2P5EKE7_TREOI</name>
<dbReference type="AlphaFoldDB" id="A0A2P5EKE7"/>
<sequence>MVANPTLDDSDTYVAIRSFPTSAAEPPSHLAITQVYQRGVLRILIARLMNILAINPLPAMAVDLSRRPAITQVYSRRVYRVGVARLMNLPDFLHQR</sequence>
<proteinExistence type="predicted"/>
<evidence type="ECO:0000313" key="1">
    <source>
        <dbReference type="EMBL" id="PON86037.1"/>
    </source>
</evidence>
<evidence type="ECO:0000313" key="2">
    <source>
        <dbReference type="Proteomes" id="UP000237000"/>
    </source>
</evidence>
<dbReference type="EMBL" id="JXTC01000137">
    <property type="protein sequence ID" value="PON86037.1"/>
    <property type="molecule type" value="Genomic_DNA"/>
</dbReference>
<dbReference type="InParanoid" id="A0A2P5EKE7"/>
<comment type="caution">
    <text evidence="1">The sequence shown here is derived from an EMBL/GenBank/DDBJ whole genome shotgun (WGS) entry which is preliminary data.</text>
</comment>
<dbReference type="Proteomes" id="UP000237000">
    <property type="component" value="Unassembled WGS sequence"/>
</dbReference>
<reference evidence="2" key="1">
    <citation type="submission" date="2016-06" db="EMBL/GenBank/DDBJ databases">
        <title>Parallel loss of symbiosis genes in relatives of nitrogen-fixing non-legume Parasponia.</title>
        <authorList>
            <person name="Van Velzen R."/>
            <person name="Holmer R."/>
            <person name="Bu F."/>
            <person name="Rutten L."/>
            <person name="Van Zeijl A."/>
            <person name="Liu W."/>
            <person name="Santuari L."/>
            <person name="Cao Q."/>
            <person name="Sharma T."/>
            <person name="Shen D."/>
            <person name="Roswanjaya Y."/>
            <person name="Wardhani T."/>
            <person name="Kalhor M.S."/>
            <person name="Jansen J."/>
            <person name="Van den Hoogen J."/>
            <person name="Gungor B."/>
            <person name="Hartog M."/>
            <person name="Hontelez J."/>
            <person name="Verver J."/>
            <person name="Yang W.-C."/>
            <person name="Schijlen E."/>
            <person name="Repin R."/>
            <person name="Schilthuizen M."/>
            <person name="Schranz E."/>
            <person name="Heidstra R."/>
            <person name="Miyata K."/>
            <person name="Fedorova E."/>
            <person name="Kohlen W."/>
            <person name="Bisseling T."/>
            <person name="Smit S."/>
            <person name="Geurts R."/>
        </authorList>
    </citation>
    <scope>NUCLEOTIDE SEQUENCE [LARGE SCALE GENOMIC DNA]</scope>
    <source>
        <strain evidence="2">cv. RG33-2</strain>
    </source>
</reference>
<accession>A0A2P5EKE7</accession>
<organism evidence="1 2">
    <name type="scientific">Trema orientale</name>
    <name type="common">Charcoal tree</name>
    <name type="synonym">Celtis orientalis</name>
    <dbReference type="NCBI Taxonomy" id="63057"/>
    <lineage>
        <taxon>Eukaryota</taxon>
        <taxon>Viridiplantae</taxon>
        <taxon>Streptophyta</taxon>
        <taxon>Embryophyta</taxon>
        <taxon>Tracheophyta</taxon>
        <taxon>Spermatophyta</taxon>
        <taxon>Magnoliopsida</taxon>
        <taxon>eudicotyledons</taxon>
        <taxon>Gunneridae</taxon>
        <taxon>Pentapetalae</taxon>
        <taxon>rosids</taxon>
        <taxon>fabids</taxon>
        <taxon>Rosales</taxon>
        <taxon>Cannabaceae</taxon>
        <taxon>Trema</taxon>
    </lineage>
</organism>